<sequence length="599" mass="64764">MSNETILEIPLDPNALSLPSFPSPRSSTSSAQSLPPLTPSLEISMMSLSEFPLSTTASPSHSNIYEDLDTPSKHPNQHILKHNAIQPASTLSHNFPLTPSSHTTSDTSDTSDVQEEGIKKDFTFGDCCSTPQLPGTPTAQDGIFFEYPFQPNPEPPTFVPSLHRRGSLAERVQGLHSTYVVGDGRRGSIPTPPGTRRSSTCSTISTIPITGRRPSILHSATVPPSPVILPAELSPQQHGSSINGSFSGTWPGRGVNGLRGNPNQNQPRRSSILFPQKLQVTPIPPSLLNRRGSLPVQQLNFEASQRGFTTSSVALYKRKESEVMGAKIDEVQFGSNGEVGTGVGMVEGLGRRHSMRPHRPAPINSNGRRPSLPSLDIPQNSSIVTSSPLPNSQQRYTIRPRQSSAHQSSPISSHLRPIHSSSQSIHFPVSTSTPANFSRSNQSSPHSNLEPQTGLISTGKLRTTLSTRSQTIPSPRSSLSGQTILSPRSSLTSLPSGQIHSPRSSLPSPSVSRSYDSTPRSFSSTGGSVPEEDEGTLIENNSMRDLVGEDSVKKGDNQRGIEEDVGRQNRHEERVRFIDPWVKVRPPLESIPSDETEKA</sequence>
<reference evidence="2 3" key="1">
    <citation type="submission" date="2016-06" db="EMBL/GenBank/DDBJ databases">
        <title>Evolution of pathogenesis and genome organization in the Tremellales.</title>
        <authorList>
            <person name="Cuomo C."/>
            <person name="Litvintseva A."/>
            <person name="Heitman J."/>
            <person name="Chen Y."/>
            <person name="Sun S."/>
            <person name="Springer D."/>
            <person name="Dromer F."/>
            <person name="Young S."/>
            <person name="Zeng Q."/>
            <person name="Chapman S."/>
            <person name="Gujja S."/>
            <person name="Saif S."/>
            <person name="Birren B."/>
        </authorList>
    </citation>
    <scope>NUCLEOTIDE SEQUENCE [LARGE SCALE GENOMIC DNA]</scope>
    <source>
        <strain evidence="2 3">ATCC 28783</strain>
    </source>
</reference>
<feature type="region of interest" description="Disordered" evidence="1">
    <location>
        <begin position="181"/>
        <end position="206"/>
    </location>
</feature>
<dbReference type="AlphaFoldDB" id="A0A4Q1BS42"/>
<evidence type="ECO:0000313" key="2">
    <source>
        <dbReference type="EMBL" id="RXK40750.1"/>
    </source>
</evidence>
<feature type="compositionally biased region" description="Low complexity" evidence="1">
    <location>
        <begin position="98"/>
        <end position="111"/>
    </location>
</feature>
<feature type="compositionally biased region" description="Basic and acidic residues" evidence="1">
    <location>
        <begin position="546"/>
        <end position="567"/>
    </location>
</feature>
<evidence type="ECO:0000313" key="3">
    <source>
        <dbReference type="Proteomes" id="UP000289152"/>
    </source>
</evidence>
<feature type="compositionally biased region" description="Low complexity" evidence="1">
    <location>
        <begin position="402"/>
        <end position="414"/>
    </location>
</feature>
<feature type="region of interest" description="Disordered" evidence="1">
    <location>
        <begin position="90"/>
        <end position="112"/>
    </location>
</feature>
<accession>A0A4Q1BS42</accession>
<protein>
    <submittedName>
        <fullName evidence="2">Uncharacterized protein</fullName>
    </submittedName>
</protein>
<keyword evidence="3" id="KW-1185">Reference proteome</keyword>
<evidence type="ECO:0000256" key="1">
    <source>
        <dbReference type="SAM" id="MobiDB-lite"/>
    </source>
</evidence>
<dbReference type="EMBL" id="SDIL01000015">
    <property type="protein sequence ID" value="RXK40750.1"/>
    <property type="molecule type" value="Genomic_DNA"/>
</dbReference>
<feature type="region of interest" description="Disordered" evidence="1">
    <location>
        <begin position="339"/>
        <end position="567"/>
    </location>
</feature>
<name>A0A4Q1BS42_TREME</name>
<dbReference type="Proteomes" id="UP000289152">
    <property type="component" value="Unassembled WGS sequence"/>
</dbReference>
<gene>
    <name evidence="2" type="ORF">M231_02002</name>
</gene>
<feature type="compositionally biased region" description="Polar residues" evidence="1">
    <location>
        <begin position="377"/>
        <end position="396"/>
    </location>
</feature>
<feature type="compositionally biased region" description="Low complexity" evidence="1">
    <location>
        <begin position="16"/>
        <end position="38"/>
    </location>
</feature>
<feature type="compositionally biased region" description="Polar residues" evidence="1">
    <location>
        <begin position="419"/>
        <end position="484"/>
    </location>
</feature>
<feature type="region of interest" description="Disordered" evidence="1">
    <location>
        <begin position="1"/>
        <end position="38"/>
    </location>
</feature>
<organism evidence="2 3">
    <name type="scientific">Tremella mesenterica</name>
    <name type="common">Jelly fungus</name>
    <dbReference type="NCBI Taxonomy" id="5217"/>
    <lineage>
        <taxon>Eukaryota</taxon>
        <taxon>Fungi</taxon>
        <taxon>Dikarya</taxon>
        <taxon>Basidiomycota</taxon>
        <taxon>Agaricomycotina</taxon>
        <taxon>Tremellomycetes</taxon>
        <taxon>Tremellales</taxon>
        <taxon>Tremellaceae</taxon>
        <taxon>Tremella</taxon>
    </lineage>
</organism>
<feature type="compositionally biased region" description="Low complexity" evidence="1">
    <location>
        <begin position="485"/>
        <end position="519"/>
    </location>
</feature>
<feature type="compositionally biased region" description="Polar residues" evidence="1">
    <location>
        <begin position="234"/>
        <end position="248"/>
    </location>
</feature>
<dbReference type="VEuPathDB" id="FungiDB:TREMEDRAFT_59533"/>
<dbReference type="OrthoDB" id="2565076at2759"/>
<feature type="region of interest" description="Disordered" evidence="1">
    <location>
        <begin position="232"/>
        <end position="271"/>
    </location>
</feature>
<dbReference type="InParanoid" id="A0A4Q1BS42"/>
<comment type="caution">
    <text evidence="2">The sequence shown here is derived from an EMBL/GenBank/DDBJ whole genome shotgun (WGS) entry which is preliminary data.</text>
</comment>
<proteinExistence type="predicted"/>